<reference evidence="1" key="1">
    <citation type="submission" date="2021-02" db="EMBL/GenBank/DDBJ databases">
        <authorList>
            <person name="Nowell W R."/>
        </authorList>
    </citation>
    <scope>NUCLEOTIDE SEQUENCE</scope>
    <source>
        <strain evidence="1">Ploen Becks lab</strain>
    </source>
</reference>
<accession>A0A814E2W9</accession>
<evidence type="ECO:0000313" key="2">
    <source>
        <dbReference type="Proteomes" id="UP000663879"/>
    </source>
</evidence>
<organism evidence="1 2">
    <name type="scientific">Brachionus calyciflorus</name>
    <dbReference type="NCBI Taxonomy" id="104777"/>
    <lineage>
        <taxon>Eukaryota</taxon>
        <taxon>Metazoa</taxon>
        <taxon>Spiralia</taxon>
        <taxon>Gnathifera</taxon>
        <taxon>Rotifera</taxon>
        <taxon>Eurotatoria</taxon>
        <taxon>Monogononta</taxon>
        <taxon>Pseudotrocha</taxon>
        <taxon>Ploima</taxon>
        <taxon>Brachionidae</taxon>
        <taxon>Brachionus</taxon>
    </lineage>
</organism>
<sequence>MEFEQEILKIRNKIVVQNCIGCFCDYPSQKDNSCLSNYHHNLALLQALDTIQEQNNITLDIPLIYEKLKLEEF</sequence>
<dbReference type="AlphaFoldDB" id="A0A814E2W9"/>
<evidence type="ECO:0000313" key="1">
    <source>
        <dbReference type="EMBL" id="CAF0960616.1"/>
    </source>
</evidence>
<comment type="caution">
    <text evidence="1">The sequence shown here is derived from an EMBL/GenBank/DDBJ whole genome shotgun (WGS) entry which is preliminary data.</text>
</comment>
<name>A0A814E2W9_9BILA</name>
<dbReference type="EMBL" id="CAJNOC010002967">
    <property type="protein sequence ID" value="CAF0960616.1"/>
    <property type="molecule type" value="Genomic_DNA"/>
</dbReference>
<protein>
    <submittedName>
        <fullName evidence="1">Uncharacterized protein</fullName>
    </submittedName>
</protein>
<dbReference type="Proteomes" id="UP000663879">
    <property type="component" value="Unassembled WGS sequence"/>
</dbReference>
<gene>
    <name evidence="1" type="ORF">OXX778_LOCUS14428</name>
</gene>
<keyword evidence="2" id="KW-1185">Reference proteome</keyword>
<proteinExistence type="predicted"/>